<evidence type="ECO:0008006" key="3">
    <source>
        <dbReference type="Google" id="ProtNLM"/>
    </source>
</evidence>
<evidence type="ECO:0000313" key="2">
    <source>
        <dbReference type="Proteomes" id="UP000182062"/>
    </source>
</evidence>
<dbReference type="AlphaFoldDB" id="A0A1J6WU80"/>
<reference evidence="1 2" key="1">
    <citation type="submission" date="2016-09" db="EMBL/GenBank/DDBJ databases">
        <title>Bacillus aquimaris SAMM genome sequence reveals colonization and biosurfactant production capacities.</title>
        <authorList>
            <person name="Waghmode S.R."/>
            <person name="Suryavanshi M.V."/>
        </authorList>
    </citation>
    <scope>NUCLEOTIDE SEQUENCE [LARGE SCALE GENOMIC DNA]</scope>
    <source>
        <strain evidence="1 2">SAMM</strain>
    </source>
</reference>
<organism evidence="1 2">
    <name type="scientific">Rossellomorea aquimaris</name>
    <dbReference type="NCBI Taxonomy" id="189382"/>
    <lineage>
        <taxon>Bacteria</taxon>
        <taxon>Bacillati</taxon>
        <taxon>Bacillota</taxon>
        <taxon>Bacilli</taxon>
        <taxon>Bacillales</taxon>
        <taxon>Bacillaceae</taxon>
        <taxon>Rossellomorea</taxon>
    </lineage>
</organism>
<sequence>MEPIRKVILTRSDAEPWWFFEDWQKDIVKIWEYEKESEAIQKYKTEISRLRNKFPNVKTKNYQSIVFWNPEEMEFCEACDDDVQIYHGIILFEDEQPMKVDEKLKGELKVLIEND</sequence>
<accession>A0A1J6WU80</accession>
<dbReference type="OrthoDB" id="2389779at2"/>
<gene>
    <name evidence="1" type="ORF">BHE18_10435</name>
</gene>
<dbReference type="Pfam" id="PF06279">
    <property type="entry name" value="DUF1033"/>
    <property type="match status" value="1"/>
</dbReference>
<dbReference type="RefSeq" id="WP_071618817.1">
    <property type="nucleotide sequence ID" value="NZ_MINN01000085.1"/>
</dbReference>
<dbReference type="Proteomes" id="UP000182062">
    <property type="component" value="Unassembled WGS sequence"/>
</dbReference>
<dbReference type="InterPro" id="IPR010434">
    <property type="entry name" value="DUF1033"/>
</dbReference>
<comment type="caution">
    <text evidence="1">The sequence shown here is derived from an EMBL/GenBank/DDBJ whole genome shotgun (WGS) entry which is preliminary data.</text>
</comment>
<name>A0A1J6WU80_9BACI</name>
<keyword evidence="2" id="KW-1185">Reference proteome</keyword>
<evidence type="ECO:0000313" key="1">
    <source>
        <dbReference type="EMBL" id="OIU71431.1"/>
    </source>
</evidence>
<proteinExistence type="predicted"/>
<protein>
    <recommendedName>
        <fullName evidence="3">DUF1033 family protein</fullName>
    </recommendedName>
</protein>
<dbReference type="EMBL" id="MINN01000085">
    <property type="protein sequence ID" value="OIU71431.1"/>
    <property type="molecule type" value="Genomic_DNA"/>
</dbReference>